<protein>
    <submittedName>
        <fullName evidence="1">Uncharacterized protein</fullName>
    </submittedName>
</protein>
<organism evidence="1">
    <name type="scientific">Tanacetum cinerariifolium</name>
    <name type="common">Dalmatian daisy</name>
    <name type="synonym">Chrysanthemum cinerariifolium</name>
    <dbReference type="NCBI Taxonomy" id="118510"/>
    <lineage>
        <taxon>Eukaryota</taxon>
        <taxon>Viridiplantae</taxon>
        <taxon>Streptophyta</taxon>
        <taxon>Embryophyta</taxon>
        <taxon>Tracheophyta</taxon>
        <taxon>Spermatophyta</taxon>
        <taxon>Magnoliopsida</taxon>
        <taxon>eudicotyledons</taxon>
        <taxon>Gunneridae</taxon>
        <taxon>Pentapetalae</taxon>
        <taxon>asterids</taxon>
        <taxon>campanulids</taxon>
        <taxon>Asterales</taxon>
        <taxon>Asteraceae</taxon>
        <taxon>Asteroideae</taxon>
        <taxon>Anthemideae</taxon>
        <taxon>Anthemidinae</taxon>
        <taxon>Tanacetum</taxon>
    </lineage>
</organism>
<name>A0A6L2JS87_TANCI</name>
<accession>A0A6L2JS87</accession>
<sequence>VKVTKASKDAQTRVVGFFLIKFNEGYFVVNGGGREKVDKVGGHMKGPDPKGRGARETELNAIIGKKLLLITRNEMTRGKRTKHFIPGVIERWCQAEELVDTKAAERYDESLDESLSEKGISPVKSAETDKERESRLKYHGCWADLVVTAARTDMKSADGLRSWAAAEIGDIDGRLMFGRLEYKVKVGLKDAMRMVGDEELLSKVLEVESSLNEDSFKRSMLRTVSNVGRGILKWMILSVGVGGGDGGLSSTAIVADFVIRVYEDGELRLKERGPAGIVQAAKLRKREDTRECGKLIEDVGEDDDFTRGPWVTAVEYANVEGGITTGCLGDVKTFCQNGKLLKFVAVIKSFMPNALGDLTVTLKDALDILKNVVKVFHKLTVLGDGTAVGGSGILEEDNIIIF</sequence>
<feature type="non-terminal residue" evidence="1">
    <location>
        <position position="1"/>
    </location>
</feature>
<evidence type="ECO:0000313" key="1">
    <source>
        <dbReference type="EMBL" id="GEU38474.1"/>
    </source>
</evidence>
<dbReference type="EMBL" id="BKCJ010001055">
    <property type="protein sequence ID" value="GEU38474.1"/>
    <property type="molecule type" value="Genomic_DNA"/>
</dbReference>
<dbReference type="AlphaFoldDB" id="A0A6L2JS87"/>
<comment type="caution">
    <text evidence="1">The sequence shown here is derived from an EMBL/GenBank/DDBJ whole genome shotgun (WGS) entry which is preliminary data.</text>
</comment>
<proteinExistence type="predicted"/>
<reference evidence="1" key="1">
    <citation type="journal article" date="2019" name="Sci. Rep.">
        <title>Draft genome of Tanacetum cinerariifolium, the natural source of mosquito coil.</title>
        <authorList>
            <person name="Yamashiro T."/>
            <person name="Shiraishi A."/>
            <person name="Satake H."/>
            <person name="Nakayama K."/>
        </authorList>
    </citation>
    <scope>NUCLEOTIDE SEQUENCE</scope>
</reference>
<gene>
    <name evidence="1" type="ORF">Tci_010452</name>
</gene>